<sequence>MQQVSAPKNLSIKVPDYTDSTISIAAGKHYDRGWLHTFLYGKHYREAWSTPVQVKVLDIGTAKGGLKPLQMGGSRQTINMRMVNPNGVEYVLRSVDKEPASALSERLQKSYLANIVRDATSATHPYAALTIPRMAEALDIYHTDPELVFVPHDPRLGPYADSIGGTLALLERRPDGDQSDNPKMGNVNEVVSTRSALTERLTDNDSHFDARYYLRARLLDMLLGDWSRHEDNWRWAAFEQEKSAYTFKAIPRDRDNVYYKLADATIPWLFMRLQLKPHFQTFRKDLKNLEKLNKSGRNLDKLILAELELSDWLEVADSVQQALTDDVLEEAIKAMPDTIYKLTGAEILAKLKSRRGQLQDAARRYFTILSKEVQLVGTDKHELFEIHVVSPDQLQARAYKITKDGKVKDLLYERTVNAATTKEVKIYGLSGDDKFELKGDVKPKIKISIWGGAGEDEYYTVNDSSNLGKRVHIVDSRYRNSYKVNKYISVDIDNTPRADVFNAEGWLLRYYLD</sequence>
<reference evidence="2" key="1">
    <citation type="journal article" date="2019" name="Int. J. Syst. Evol. Microbiol.">
        <title>The Global Catalogue of Microorganisms (GCM) 10K type strain sequencing project: providing services to taxonomists for standard genome sequencing and annotation.</title>
        <authorList>
            <consortium name="The Broad Institute Genomics Platform"/>
            <consortium name="The Broad Institute Genome Sequencing Center for Infectious Disease"/>
            <person name="Wu L."/>
            <person name="Ma J."/>
        </authorList>
    </citation>
    <scope>NUCLEOTIDE SEQUENCE [LARGE SCALE GENOMIC DNA]</scope>
    <source>
        <strain evidence="2">KCTC 42498</strain>
    </source>
</reference>
<comment type="caution">
    <text evidence="1">The sequence shown here is derived from an EMBL/GenBank/DDBJ whole genome shotgun (WGS) entry which is preliminary data.</text>
</comment>
<proteinExistence type="predicted"/>
<organism evidence="1 2">
    <name type="scientific">Pontibacter locisalis</name>
    <dbReference type="NCBI Taxonomy" id="1719035"/>
    <lineage>
        <taxon>Bacteria</taxon>
        <taxon>Pseudomonadati</taxon>
        <taxon>Bacteroidota</taxon>
        <taxon>Cytophagia</taxon>
        <taxon>Cytophagales</taxon>
        <taxon>Hymenobacteraceae</taxon>
        <taxon>Pontibacter</taxon>
    </lineage>
</organism>
<dbReference type="Proteomes" id="UP001597544">
    <property type="component" value="Unassembled WGS sequence"/>
</dbReference>
<accession>A0ABW5IKK8</accession>
<dbReference type="EMBL" id="JBHULU010000010">
    <property type="protein sequence ID" value="MFD2513681.1"/>
    <property type="molecule type" value="Genomic_DNA"/>
</dbReference>
<gene>
    <name evidence="1" type="ORF">ACFSRY_07370</name>
</gene>
<protein>
    <submittedName>
        <fullName evidence="1">Uncharacterized protein</fullName>
    </submittedName>
</protein>
<evidence type="ECO:0000313" key="1">
    <source>
        <dbReference type="EMBL" id="MFD2513681.1"/>
    </source>
</evidence>
<name>A0ABW5IKK8_9BACT</name>
<dbReference type="RefSeq" id="WP_377504712.1">
    <property type="nucleotide sequence ID" value="NZ_JBHULU010000010.1"/>
</dbReference>
<keyword evidence="2" id="KW-1185">Reference proteome</keyword>
<evidence type="ECO:0000313" key="2">
    <source>
        <dbReference type="Proteomes" id="UP001597544"/>
    </source>
</evidence>